<feature type="transmembrane region" description="Helical" evidence="12">
    <location>
        <begin position="281"/>
        <end position="298"/>
    </location>
</feature>
<evidence type="ECO:0000256" key="7">
    <source>
        <dbReference type="ARBA" id="ARBA00023054"/>
    </source>
</evidence>
<feature type="domain" description="Sec20 C-terminal" evidence="13">
    <location>
        <begin position="175"/>
        <end position="263"/>
    </location>
</feature>
<reference evidence="14" key="1">
    <citation type="journal article" date="2021" name="IMA Fungus">
        <title>Genomic characterization of three marine fungi, including Emericellopsis atlantica sp. nov. with signatures of a generalist lifestyle and marine biomass degradation.</title>
        <authorList>
            <person name="Hagestad O.C."/>
            <person name="Hou L."/>
            <person name="Andersen J.H."/>
            <person name="Hansen E.H."/>
            <person name="Altermark B."/>
            <person name="Li C."/>
            <person name="Kuhnert E."/>
            <person name="Cox R.J."/>
            <person name="Crous P.W."/>
            <person name="Spatafora J.W."/>
            <person name="Lail K."/>
            <person name="Amirebrahimi M."/>
            <person name="Lipzen A."/>
            <person name="Pangilinan J."/>
            <person name="Andreopoulos W."/>
            <person name="Hayes R.D."/>
            <person name="Ng V."/>
            <person name="Grigoriev I.V."/>
            <person name="Jackson S.A."/>
            <person name="Sutton T.D.S."/>
            <person name="Dobson A.D.W."/>
            <person name="Rama T."/>
        </authorList>
    </citation>
    <scope>NUCLEOTIDE SEQUENCE</scope>
    <source>
        <strain evidence="14">TRa3180A</strain>
    </source>
</reference>
<dbReference type="PANTHER" id="PTHR12825">
    <property type="entry name" value="BNIP1-RELATED"/>
    <property type="match status" value="1"/>
</dbReference>
<evidence type="ECO:0000256" key="2">
    <source>
        <dbReference type="ARBA" id="ARBA00022448"/>
    </source>
</evidence>
<keyword evidence="15" id="KW-1185">Reference proteome</keyword>
<dbReference type="GO" id="GO:0005484">
    <property type="term" value="F:SNAP receptor activity"/>
    <property type="evidence" value="ECO:0007669"/>
    <property type="project" value="InterPro"/>
</dbReference>
<evidence type="ECO:0000256" key="9">
    <source>
        <dbReference type="ARBA" id="ARBA00037934"/>
    </source>
</evidence>
<dbReference type="InterPro" id="IPR005606">
    <property type="entry name" value="Sec20"/>
</dbReference>
<evidence type="ECO:0000256" key="4">
    <source>
        <dbReference type="ARBA" id="ARBA00022824"/>
    </source>
</evidence>
<protein>
    <submittedName>
        <fullName evidence="14">Protein transport membrane glycoprotein-like protein Sec20</fullName>
    </submittedName>
</protein>
<keyword evidence="7 10" id="KW-0175">Coiled coil</keyword>
<evidence type="ECO:0000256" key="12">
    <source>
        <dbReference type="SAM" id="Phobius"/>
    </source>
</evidence>
<keyword evidence="3 12" id="KW-0812">Transmembrane</keyword>
<evidence type="ECO:0000256" key="11">
    <source>
        <dbReference type="SAM" id="MobiDB-lite"/>
    </source>
</evidence>
<sequence>MSFAKISERLLMLQENNEQLRTLIDRLATITFQPGSIPLDDDEDNVKTELISEITQTVIESKAEVEELQDRAERLKRLVGGDEETDREREEVQRGVQRAVAELRELEIGSRKAQIEAKRNLQRARRQERNILLQNLQQVTSARNSGVSSPSAGVRSHTPQLVQMHSREDKVLNATNAVTQELRRAHEMMSQELSKSQYAQETLDASTYALEQLGETYSSLDTMLSASKNLLGTLLRSQKSDTWYLESSMYVLSITIGWLVFRRFIYGPAWWLLWMPTKAVLFLFYQAWVGVFAAVGLVSSSSADIRENVAVAVGGGDSMIVAGSARATVTGTDAPVMGVSDTRRTDTHQEDNTFFKSVGRIVDGGQTDEAAKVEGDEAAQVEGDESTMTEETPKQEEAETQRNPKKRMWEEKEAQKEEQRKKDEL</sequence>
<feature type="region of interest" description="Disordered" evidence="11">
    <location>
        <begin position="334"/>
        <end position="425"/>
    </location>
</feature>
<evidence type="ECO:0000313" key="14">
    <source>
        <dbReference type="EMBL" id="KAG9242129.1"/>
    </source>
</evidence>
<dbReference type="Pfam" id="PF03908">
    <property type="entry name" value="Sec20"/>
    <property type="match status" value="1"/>
</dbReference>
<gene>
    <name evidence="14" type="ORF">BJ878DRAFT_446111</name>
</gene>
<comment type="caution">
    <text evidence="14">The sequence shown here is derived from an EMBL/GenBank/DDBJ whole genome shotgun (WGS) entry which is preliminary data.</text>
</comment>
<evidence type="ECO:0000256" key="10">
    <source>
        <dbReference type="SAM" id="Coils"/>
    </source>
</evidence>
<proteinExistence type="inferred from homology"/>
<dbReference type="GO" id="GO:0005789">
    <property type="term" value="C:endoplasmic reticulum membrane"/>
    <property type="evidence" value="ECO:0007669"/>
    <property type="project" value="UniProtKB-SubCell"/>
</dbReference>
<evidence type="ECO:0000256" key="3">
    <source>
        <dbReference type="ARBA" id="ARBA00022692"/>
    </source>
</evidence>
<keyword evidence="5" id="KW-0931">ER-Golgi transport</keyword>
<dbReference type="Proteomes" id="UP000887226">
    <property type="component" value="Unassembled WGS sequence"/>
</dbReference>
<evidence type="ECO:0000256" key="6">
    <source>
        <dbReference type="ARBA" id="ARBA00022989"/>
    </source>
</evidence>
<evidence type="ECO:0000313" key="15">
    <source>
        <dbReference type="Proteomes" id="UP000887226"/>
    </source>
</evidence>
<dbReference type="EMBL" id="MU254109">
    <property type="protein sequence ID" value="KAG9242129.1"/>
    <property type="molecule type" value="Genomic_DNA"/>
</dbReference>
<dbReference type="GO" id="GO:0006890">
    <property type="term" value="P:retrograde vesicle-mediated transport, Golgi to endoplasmic reticulum"/>
    <property type="evidence" value="ECO:0007669"/>
    <property type="project" value="InterPro"/>
</dbReference>
<dbReference type="PANTHER" id="PTHR12825:SF0">
    <property type="entry name" value="VESICLE TRANSPORT PROTEIN SEC20"/>
    <property type="match status" value="1"/>
</dbReference>
<evidence type="ECO:0000259" key="13">
    <source>
        <dbReference type="Pfam" id="PF03908"/>
    </source>
</evidence>
<keyword evidence="2" id="KW-0813">Transport</keyword>
<feature type="compositionally biased region" description="Basic and acidic residues" evidence="11">
    <location>
        <begin position="391"/>
        <end position="425"/>
    </location>
</feature>
<keyword evidence="8 12" id="KW-0472">Membrane</keyword>
<comment type="similarity">
    <text evidence="9">Belongs to the SEC20 family.</text>
</comment>
<keyword evidence="4" id="KW-0256">Endoplasmic reticulum</keyword>
<comment type="subcellular location">
    <subcellularLocation>
        <location evidence="1">Endoplasmic reticulum membrane</location>
        <topology evidence="1">Single-pass type IV membrane protein</topology>
    </subcellularLocation>
</comment>
<feature type="compositionally biased region" description="Basic and acidic residues" evidence="11">
    <location>
        <begin position="341"/>
        <end position="353"/>
    </location>
</feature>
<dbReference type="GO" id="GO:0031201">
    <property type="term" value="C:SNARE complex"/>
    <property type="evidence" value="ECO:0007669"/>
    <property type="project" value="TreeGrafter"/>
</dbReference>
<dbReference type="InterPro" id="IPR056173">
    <property type="entry name" value="Sec20_C"/>
</dbReference>
<evidence type="ECO:0000256" key="5">
    <source>
        <dbReference type="ARBA" id="ARBA00022892"/>
    </source>
</evidence>
<organism evidence="14 15">
    <name type="scientific">Calycina marina</name>
    <dbReference type="NCBI Taxonomy" id="1763456"/>
    <lineage>
        <taxon>Eukaryota</taxon>
        <taxon>Fungi</taxon>
        <taxon>Dikarya</taxon>
        <taxon>Ascomycota</taxon>
        <taxon>Pezizomycotina</taxon>
        <taxon>Leotiomycetes</taxon>
        <taxon>Helotiales</taxon>
        <taxon>Pezizellaceae</taxon>
        <taxon>Calycina</taxon>
    </lineage>
</organism>
<dbReference type="OrthoDB" id="46868at2759"/>
<keyword evidence="6 12" id="KW-1133">Transmembrane helix</keyword>
<evidence type="ECO:0000256" key="8">
    <source>
        <dbReference type="ARBA" id="ARBA00023136"/>
    </source>
</evidence>
<evidence type="ECO:0000256" key="1">
    <source>
        <dbReference type="ARBA" id="ARBA00004163"/>
    </source>
</evidence>
<accession>A0A9P8CCN1</accession>
<dbReference type="AlphaFoldDB" id="A0A9P8CCN1"/>
<feature type="transmembrane region" description="Helical" evidence="12">
    <location>
        <begin position="243"/>
        <end position="261"/>
    </location>
</feature>
<feature type="compositionally biased region" description="Acidic residues" evidence="11">
    <location>
        <begin position="376"/>
        <end position="388"/>
    </location>
</feature>
<feature type="coiled-coil region" evidence="10">
    <location>
        <begin position="51"/>
        <end position="85"/>
    </location>
</feature>
<name>A0A9P8CCN1_9HELO</name>